<reference evidence="3" key="1">
    <citation type="submission" date="2016-08" db="EMBL/GenBank/DDBJ databases">
        <authorList>
            <person name="Varghese N."/>
            <person name="Submissions Spin"/>
        </authorList>
    </citation>
    <scope>NUCLEOTIDE SEQUENCE [LARGE SCALE GENOMIC DNA]</scope>
    <source>
        <strain evidence="3">REICA_082</strain>
    </source>
</reference>
<accession>A0A1C4C898</accession>
<protein>
    <submittedName>
        <fullName evidence="2">Glycosyltransferase, GT2 family</fullName>
    </submittedName>
</protein>
<dbReference type="PANTHER" id="PTHR43179">
    <property type="entry name" value="RHAMNOSYLTRANSFERASE WBBL"/>
    <property type="match status" value="1"/>
</dbReference>
<dbReference type="EMBL" id="FMAY01000007">
    <property type="protein sequence ID" value="SCC15321.1"/>
    <property type="molecule type" value="Genomic_DNA"/>
</dbReference>
<dbReference type="AlphaFoldDB" id="A0A1C4C898"/>
<dbReference type="Gene3D" id="3.40.50.2000">
    <property type="entry name" value="Glycogen Phosphorylase B"/>
    <property type="match status" value="1"/>
</dbReference>
<keyword evidence="2" id="KW-0808">Transferase</keyword>
<dbReference type="Pfam" id="PF00535">
    <property type="entry name" value="Glycos_transf_2"/>
    <property type="match status" value="2"/>
</dbReference>
<dbReference type="CDD" id="cd00761">
    <property type="entry name" value="Glyco_tranf_GTA_type"/>
    <property type="match status" value="1"/>
</dbReference>
<sequence>MNQHDLVSIIIPAYKPDFFETALSSALNQSWPNCEVIICDDSRDDTIRLICERYAHNTSTPVKYVKNEKQLGEENNCLRCVREAQGKYVKFLYDDDILFEHCITRLVAALTSAPNNRLATSRRLRVDEYDQPLADIVATAAPFADDVIINGRDVIAYFADNLVNFIGEPSVMLCYREDLVAFAEGLFLLQGEAMPFLADMTISLKLLAQGDLAFVAETLSAFRISGNQQSQLNQTRQAQVTRTYTRMPIVIRELGWYKGTPEQNQWVRVAPMDTPDQFQQVNIHHAMLTSAQQSLTHFRSGKIRDWLAARTLPSQYRPLVDAFQQARAIAQTLTVFVFQQGGNTTACEHTLRSIAAYQGFGLTLNPVVICDDQQSAPAGAPALVCPQTMRATAVNQYLTARPGDWMLCLEAGETLQSGGMLMFDLALDGAAGCDAVYGDEFYQSADGELIGSAFRPDFNLDLLLSYPSEMARHWIFRSSTVLALGGFNTGYQQAWQFDYIVRLIEQKGIQFAGHLPEIFVIGHDPIQVTQPEELAILTQHLHHRGYPQGRVEAPKPGLYALRYHHTQQPLVSIIIPTKDQLSMLIPCVTSLLEKTTYRNYELLIVDNNSETPEALQWLEGIATIDPERIRVLRYPYPFNYSAINNMAAREARGEYLVLLNNDTAIISGGWLDSLLNHGLRPEVGITGAKLLYPTGKIQHAGVVLGLRGPADHPFIGSDLERSGYMNRLQVDQNYNVVTAACLLIRKSVYDQVGGLDEEKFKVSYNDVDLCLKVREAGYLTVWTPHAMVMHEGSVSQNKVDKTAQEKKRIRFMGEQDAMYEKWMPLIANDPAYNPNLTLDGEGFQFTLGEHDTWQPLHWKPLPRFITYPLSEHPATQSRLVLPLDRLKDAALADGQNAYRATPYAEIVRYAPDALILSRQCSPFLQEWLQRLRKIAPVFTVFDIDEYLPALPAQSPLREKFPADLQHALRATAASVDRLVVASEVLAETCAGWNADIRVAETRLDPVVWAGLSSLRGVGQKPRVGWIGSAERSADLDVIYPLISQLADRVDWIFFGYCPPALRPHVKEYHAAWASEVYAHKLASLNLDLALAPLADSLFNRNLSTVRLLEYGACGIPVICSDNICYRNTLPVTRVANSPKKWRDAIEMHLHDLPATWKQGDALQAWVQEHGMLRGENLLHHARCWLPGN</sequence>
<dbReference type="RefSeq" id="WP_088237969.1">
    <property type="nucleotide sequence ID" value="NZ_FMAY01000007.1"/>
</dbReference>
<dbReference type="SUPFAM" id="SSF53448">
    <property type="entry name" value="Nucleotide-diphospho-sugar transferases"/>
    <property type="match status" value="3"/>
</dbReference>
<dbReference type="InterPro" id="IPR029044">
    <property type="entry name" value="Nucleotide-diphossugar_trans"/>
</dbReference>
<evidence type="ECO:0000313" key="3">
    <source>
        <dbReference type="Proteomes" id="UP000198975"/>
    </source>
</evidence>
<dbReference type="Proteomes" id="UP000198975">
    <property type="component" value="Unassembled WGS sequence"/>
</dbReference>
<gene>
    <name evidence="2" type="ORF">GA0061071_1074</name>
</gene>
<dbReference type="OrthoDB" id="9179784at2"/>
<feature type="domain" description="Glycosyltransferase 2-like" evidence="1">
    <location>
        <begin position="572"/>
        <end position="752"/>
    </location>
</feature>
<dbReference type="PANTHER" id="PTHR43179:SF7">
    <property type="entry name" value="RHAMNOSYLTRANSFERASE WBBL"/>
    <property type="match status" value="1"/>
</dbReference>
<keyword evidence="3" id="KW-1185">Reference proteome</keyword>
<evidence type="ECO:0000313" key="2">
    <source>
        <dbReference type="EMBL" id="SCC15321.1"/>
    </source>
</evidence>
<proteinExistence type="predicted"/>
<dbReference type="GO" id="GO:0016740">
    <property type="term" value="F:transferase activity"/>
    <property type="evidence" value="ECO:0007669"/>
    <property type="project" value="UniProtKB-KW"/>
</dbReference>
<feature type="domain" description="Glycosyltransferase 2-like" evidence="1">
    <location>
        <begin position="8"/>
        <end position="116"/>
    </location>
</feature>
<dbReference type="InterPro" id="IPR001173">
    <property type="entry name" value="Glyco_trans_2-like"/>
</dbReference>
<dbReference type="Gene3D" id="3.90.550.10">
    <property type="entry name" value="Spore Coat Polysaccharide Biosynthesis Protein SpsA, Chain A"/>
    <property type="match status" value="3"/>
</dbReference>
<name>A0A1C4C898_9ENTR</name>
<dbReference type="SUPFAM" id="SSF53756">
    <property type="entry name" value="UDP-Glycosyltransferase/glycogen phosphorylase"/>
    <property type="match status" value="1"/>
</dbReference>
<evidence type="ECO:0000259" key="1">
    <source>
        <dbReference type="Pfam" id="PF00535"/>
    </source>
</evidence>
<organism evidence="2 3">
    <name type="scientific">Kosakonia oryzendophytica</name>
    <dbReference type="NCBI Taxonomy" id="1005665"/>
    <lineage>
        <taxon>Bacteria</taxon>
        <taxon>Pseudomonadati</taxon>
        <taxon>Pseudomonadota</taxon>
        <taxon>Gammaproteobacteria</taxon>
        <taxon>Enterobacterales</taxon>
        <taxon>Enterobacteriaceae</taxon>
        <taxon>Kosakonia</taxon>
    </lineage>
</organism>
<dbReference type="CDD" id="cd04186">
    <property type="entry name" value="GT_2_like_c"/>
    <property type="match status" value="1"/>
</dbReference>